<dbReference type="SMART" id="SM00516">
    <property type="entry name" value="SEC14"/>
    <property type="match status" value="1"/>
</dbReference>
<evidence type="ECO:0000256" key="1">
    <source>
        <dbReference type="SAM" id="MobiDB-lite"/>
    </source>
</evidence>
<feature type="region of interest" description="Disordered" evidence="1">
    <location>
        <begin position="167"/>
        <end position="186"/>
    </location>
</feature>
<dbReference type="EMBL" id="JXNT01000001">
    <property type="protein sequence ID" value="ODM22903.1"/>
    <property type="molecule type" value="Genomic_DNA"/>
</dbReference>
<dbReference type="SMART" id="SM01100">
    <property type="entry name" value="CRAL_TRIO_N"/>
    <property type="match status" value="1"/>
</dbReference>
<dbReference type="InterPro" id="IPR036273">
    <property type="entry name" value="CRAL/TRIO_N_dom_sf"/>
</dbReference>
<dbReference type="SUPFAM" id="SSF52087">
    <property type="entry name" value="CRAL/TRIO domain"/>
    <property type="match status" value="1"/>
</dbReference>
<dbReference type="PANTHER" id="PTHR46590">
    <property type="entry name" value="PHOSPHATIDYLINOSITOL TRANSFER PROTEIN CSR1-RELATED"/>
    <property type="match status" value="1"/>
</dbReference>
<dbReference type="CDD" id="cd00170">
    <property type="entry name" value="SEC14"/>
    <property type="match status" value="1"/>
</dbReference>
<dbReference type="InterPro" id="IPR011074">
    <property type="entry name" value="CRAL/TRIO_N_dom"/>
</dbReference>
<dbReference type="InterPro" id="IPR001251">
    <property type="entry name" value="CRAL-TRIO_dom"/>
</dbReference>
<keyword evidence="5" id="KW-1185">Reference proteome</keyword>
<dbReference type="Pfam" id="PF03765">
    <property type="entry name" value="CRAL_TRIO_N"/>
    <property type="match status" value="1"/>
</dbReference>
<dbReference type="Gene3D" id="3.40.525.10">
    <property type="entry name" value="CRAL-TRIO lipid binding domain"/>
    <property type="match status" value="1"/>
</dbReference>
<protein>
    <recommendedName>
        <fullName evidence="3">CRAL-TRIO domain-containing protein</fullName>
    </recommendedName>
</protein>
<comment type="caution">
    <text evidence="4">The sequence shown here is derived from an EMBL/GenBank/DDBJ whole genome shotgun (WGS) entry which is preliminary data.</text>
</comment>
<dbReference type="Pfam" id="PF00650">
    <property type="entry name" value="CRAL_TRIO"/>
    <property type="match status" value="1"/>
</dbReference>
<feature type="region of interest" description="Disordered" evidence="1">
    <location>
        <begin position="16"/>
        <end position="57"/>
    </location>
</feature>
<keyword evidence="2" id="KW-1133">Transmembrane helix</keyword>
<organism evidence="4 5">
    <name type="scientific">Aspergillus cristatus</name>
    <name type="common">Chinese Fuzhuan brick tea-fermentation fungus</name>
    <name type="synonym">Eurotium cristatum</name>
    <dbReference type="NCBI Taxonomy" id="573508"/>
    <lineage>
        <taxon>Eukaryota</taxon>
        <taxon>Fungi</taxon>
        <taxon>Dikarya</taxon>
        <taxon>Ascomycota</taxon>
        <taxon>Pezizomycotina</taxon>
        <taxon>Eurotiomycetes</taxon>
        <taxon>Eurotiomycetidae</taxon>
        <taxon>Eurotiales</taxon>
        <taxon>Aspergillaceae</taxon>
        <taxon>Aspergillus</taxon>
        <taxon>Aspergillus subgen. Aspergillus</taxon>
    </lineage>
</organism>
<dbReference type="PROSITE" id="PS50191">
    <property type="entry name" value="CRAL_TRIO"/>
    <property type="match status" value="1"/>
</dbReference>
<feature type="transmembrane region" description="Helical" evidence="2">
    <location>
        <begin position="73"/>
        <end position="91"/>
    </location>
</feature>
<dbReference type="SUPFAM" id="SSF46938">
    <property type="entry name" value="CRAL/TRIO N-terminal domain"/>
    <property type="match status" value="1"/>
</dbReference>
<accession>A0A1E3BPK3</accession>
<name>A0A1E3BPK3_ASPCR</name>
<dbReference type="Proteomes" id="UP000094569">
    <property type="component" value="Unassembled WGS sequence"/>
</dbReference>
<dbReference type="InterPro" id="IPR052432">
    <property type="entry name" value="PITP/CRAL-TRIO"/>
</dbReference>
<keyword evidence="2" id="KW-0812">Transmembrane</keyword>
<dbReference type="VEuPathDB" id="FungiDB:SI65_00492"/>
<dbReference type="STRING" id="573508.A0A1E3BPK3"/>
<gene>
    <name evidence="4" type="ORF">SI65_00492</name>
</gene>
<dbReference type="OrthoDB" id="43460at2759"/>
<proteinExistence type="predicted"/>
<sequence length="533" mass="60798">MHNCLFPRRRLVQSSANSIRSSSSVPRRAQFPSLSSPSRPLKRSPTRRTPPTRPFSTFPLPFVRAPKRASQSFWAFAFTLLLIGGGSWIYFDPEKDSLQPSNSEKSPPDQSQEPFLGIVDLLQNMPVEQPPGTVGNLTHEQEAKLQEFWQLALKTFGVKSGETEQSSVSSLNVADDDDKHGQSKEFQQALADMSPEEIRITFWNMVKHDNPDSLFLRFLRARKWNVKKAFIMFISTIRWRSKEIKVDDDIMRNGEALAQKQSQSADPAEKKKGQDFLDQMRLGKSYLHGVDKNGRPICVVRVRMHKAGEQSEESLERFTVYVIETTRMMLPPPVETATIVFDMSNFSLANMDYAPVKFMIKCFEANYPESLGAVLVHKAPWLFSGVWSIIKGWLDPVVAGKVHFTKNANDLEKFIPRDRIVKELEGDENWDYKYVGPQPDENKAMEDTAKRDALIAERQEMAKEIQDATVSWLSASASKDKEAISLAEGRRNGLINRLREHYWVLDPYIRSRSLYDRTNVIKGDGKVEFYPGA</sequence>
<evidence type="ECO:0000259" key="3">
    <source>
        <dbReference type="PROSITE" id="PS50191"/>
    </source>
</evidence>
<keyword evidence="2" id="KW-0472">Membrane</keyword>
<dbReference type="PANTHER" id="PTHR46590:SF1">
    <property type="entry name" value="PHOSPHATIDYLINOSITOL TRANSFER PROTEIN CSR1"/>
    <property type="match status" value="1"/>
</dbReference>
<dbReference type="InterPro" id="IPR036865">
    <property type="entry name" value="CRAL-TRIO_dom_sf"/>
</dbReference>
<dbReference type="AlphaFoldDB" id="A0A1E3BPK3"/>
<feature type="domain" description="CRAL-TRIO" evidence="3">
    <location>
        <begin position="275"/>
        <end position="432"/>
    </location>
</feature>
<evidence type="ECO:0000313" key="5">
    <source>
        <dbReference type="Proteomes" id="UP000094569"/>
    </source>
</evidence>
<evidence type="ECO:0000256" key="2">
    <source>
        <dbReference type="SAM" id="Phobius"/>
    </source>
</evidence>
<evidence type="ECO:0000313" key="4">
    <source>
        <dbReference type="EMBL" id="ODM22903.1"/>
    </source>
</evidence>
<reference evidence="4 5" key="1">
    <citation type="journal article" date="2016" name="BMC Genomics">
        <title>Comparative genomic and transcriptomic analyses of the Fuzhuan brick tea-fermentation fungus Aspergillus cristatus.</title>
        <authorList>
            <person name="Ge Y."/>
            <person name="Wang Y."/>
            <person name="Liu Y."/>
            <person name="Tan Y."/>
            <person name="Ren X."/>
            <person name="Zhang X."/>
            <person name="Hyde K.D."/>
            <person name="Liu Y."/>
            <person name="Liu Z."/>
        </authorList>
    </citation>
    <scope>NUCLEOTIDE SEQUENCE [LARGE SCALE GENOMIC DNA]</scope>
    <source>
        <strain evidence="4 5">GZAAS20.1005</strain>
    </source>
</reference>